<dbReference type="EMBL" id="UINC01005058">
    <property type="protein sequence ID" value="SVA18771.1"/>
    <property type="molecule type" value="Genomic_DNA"/>
</dbReference>
<organism evidence="5">
    <name type="scientific">marine metagenome</name>
    <dbReference type="NCBI Taxonomy" id="408172"/>
    <lineage>
        <taxon>unclassified sequences</taxon>
        <taxon>metagenomes</taxon>
        <taxon>ecological metagenomes</taxon>
    </lineage>
</organism>
<dbReference type="InterPro" id="IPR020845">
    <property type="entry name" value="AMP-binding_CS"/>
</dbReference>
<evidence type="ECO:0000313" key="5">
    <source>
        <dbReference type="EMBL" id="SVA18771.1"/>
    </source>
</evidence>
<reference evidence="5" key="1">
    <citation type="submission" date="2018-05" db="EMBL/GenBank/DDBJ databases">
        <authorList>
            <person name="Lanie J.A."/>
            <person name="Ng W.-L."/>
            <person name="Kazmierczak K.M."/>
            <person name="Andrzejewski T.M."/>
            <person name="Davidsen T.M."/>
            <person name="Wayne K.J."/>
            <person name="Tettelin H."/>
            <person name="Glass J.I."/>
            <person name="Rusch D."/>
            <person name="Podicherti R."/>
            <person name="Tsui H.-C.T."/>
            <person name="Winkler M.E."/>
        </authorList>
    </citation>
    <scope>NUCLEOTIDE SEQUENCE</scope>
</reference>
<feature type="domain" description="AMP-dependent synthetase/ligase" evidence="3">
    <location>
        <begin position="49"/>
        <end position="409"/>
    </location>
</feature>
<dbReference type="Gene3D" id="3.40.50.12780">
    <property type="entry name" value="N-terminal domain of ligase-like"/>
    <property type="match status" value="1"/>
</dbReference>
<dbReference type="GO" id="GO:0031956">
    <property type="term" value="F:medium-chain fatty acid-CoA ligase activity"/>
    <property type="evidence" value="ECO:0007669"/>
    <property type="project" value="TreeGrafter"/>
</dbReference>
<comment type="similarity">
    <text evidence="1">Belongs to the ATP-dependent AMP-binding enzyme family.</text>
</comment>
<dbReference type="InterPro" id="IPR045851">
    <property type="entry name" value="AMP-bd_C_sf"/>
</dbReference>
<dbReference type="Gene3D" id="3.30.300.30">
    <property type="match status" value="1"/>
</dbReference>
<dbReference type="PANTHER" id="PTHR43201">
    <property type="entry name" value="ACYL-COA SYNTHETASE"/>
    <property type="match status" value="1"/>
</dbReference>
<dbReference type="Pfam" id="PF00501">
    <property type="entry name" value="AMP-binding"/>
    <property type="match status" value="1"/>
</dbReference>
<dbReference type="InterPro" id="IPR042099">
    <property type="entry name" value="ANL_N_sf"/>
</dbReference>
<gene>
    <name evidence="5" type="ORF">METZ01_LOCUS71625</name>
</gene>
<dbReference type="GO" id="GO:0006631">
    <property type="term" value="P:fatty acid metabolic process"/>
    <property type="evidence" value="ECO:0007669"/>
    <property type="project" value="TreeGrafter"/>
</dbReference>
<evidence type="ECO:0000259" key="4">
    <source>
        <dbReference type="Pfam" id="PF13193"/>
    </source>
</evidence>
<evidence type="ECO:0000256" key="2">
    <source>
        <dbReference type="ARBA" id="ARBA00022598"/>
    </source>
</evidence>
<proteinExistence type="inferred from homology"/>
<sequence length="554" mass="61951">MHTDTYIQNLIKDQSFFEIHQETVLGIEMEVFKNRPRSLVDFIELSVSHGDQPYLIYEDRVISFEQHFHLVKRIAYLLVHSYGIKPGDRVAIYAANAPEWIIFFWATVGIGAIACGLNGWWKGEEAINAINYADPKLVVVDSKRYERIKDDLNYQTYNFEISDLSELESELEEFIRVDEDDCACLLYTSGTTGTPKGVMTSHRSMIANSTLQMLQGAAVSQYATKQGIDWFVNNPMSLLTSPLFHVSGLSAGAVTSLFAGSTTILYKGRFNPKKVLDLIIQYKVTSWGGAVPTALKRVLDSANQLKLDLSSMLVIGGGGAPMPAELIDRTKKIFSSSRYSFGYGYGLTESGAITLVNWGEELEKNPSSPGQPMPTISVQLRDENNNLIKEDQKEGEIYVRSPSVMLGYFNNSKASSDSLTNDRWLKTGDWGYRKGQIYFISSRRTDLILRGAENVYPQEIELILDSHPGVIESGVIGVPHDDLGEEVMAIVVTHNKKSITQDDLAQWVSSKLADFKVPSKWKLINENLPRNASGKLMKHVLIDASKNTMVEEDD</sequence>
<keyword evidence="2" id="KW-0436">Ligase</keyword>
<name>A0A381TTG8_9ZZZZ</name>
<feature type="domain" description="AMP-binding enzyme C-terminal" evidence="4">
    <location>
        <begin position="459"/>
        <end position="535"/>
    </location>
</feature>
<dbReference type="PROSITE" id="PS00455">
    <property type="entry name" value="AMP_BINDING"/>
    <property type="match status" value="1"/>
</dbReference>
<dbReference type="SUPFAM" id="SSF56801">
    <property type="entry name" value="Acetyl-CoA synthetase-like"/>
    <property type="match status" value="1"/>
</dbReference>
<evidence type="ECO:0000259" key="3">
    <source>
        <dbReference type="Pfam" id="PF00501"/>
    </source>
</evidence>
<accession>A0A381TTG8</accession>
<evidence type="ECO:0008006" key="6">
    <source>
        <dbReference type="Google" id="ProtNLM"/>
    </source>
</evidence>
<evidence type="ECO:0000256" key="1">
    <source>
        <dbReference type="ARBA" id="ARBA00006432"/>
    </source>
</evidence>
<dbReference type="Pfam" id="PF13193">
    <property type="entry name" value="AMP-binding_C"/>
    <property type="match status" value="1"/>
</dbReference>
<dbReference type="InterPro" id="IPR000873">
    <property type="entry name" value="AMP-dep_synth/lig_dom"/>
</dbReference>
<dbReference type="InterPro" id="IPR025110">
    <property type="entry name" value="AMP-bd_C"/>
</dbReference>
<protein>
    <recommendedName>
        <fullName evidence="6">AMP-dependent synthetase/ligase domain-containing protein</fullName>
    </recommendedName>
</protein>
<dbReference type="PANTHER" id="PTHR43201:SF5">
    <property type="entry name" value="MEDIUM-CHAIN ACYL-COA LIGASE ACSF2, MITOCHONDRIAL"/>
    <property type="match status" value="1"/>
</dbReference>
<dbReference type="AlphaFoldDB" id="A0A381TTG8"/>